<feature type="compositionally biased region" description="Polar residues" evidence="13">
    <location>
        <begin position="1311"/>
        <end position="1322"/>
    </location>
</feature>
<protein>
    <recommendedName>
        <fullName evidence="16">Cadherin domain-containing protein</fullName>
    </recommendedName>
</protein>
<comment type="subcellular location">
    <subcellularLocation>
        <location evidence="1">Cell membrane</location>
        <topology evidence="1">Single-pass type I membrane protein</topology>
    </subcellularLocation>
</comment>
<evidence type="ECO:0000256" key="13">
    <source>
        <dbReference type="SAM" id="MobiDB-lite"/>
    </source>
</evidence>
<dbReference type="FunFam" id="2.60.40.60:FF:000082">
    <property type="entry name" value="Protocadherin 7b"/>
    <property type="match status" value="1"/>
</dbReference>
<evidence type="ECO:0000256" key="14">
    <source>
        <dbReference type="SAM" id="Phobius"/>
    </source>
</evidence>
<dbReference type="GO" id="GO:0009653">
    <property type="term" value="P:anatomical structure morphogenesis"/>
    <property type="evidence" value="ECO:0007669"/>
    <property type="project" value="UniProtKB-ARBA"/>
</dbReference>
<feature type="transmembrane region" description="Helical" evidence="14">
    <location>
        <begin position="890"/>
        <end position="911"/>
    </location>
</feature>
<keyword evidence="18" id="KW-1185">Reference proteome</keyword>
<evidence type="ECO:0000256" key="12">
    <source>
        <dbReference type="PROSITE-ProRule" id="PRU00043"/>
    </source>
</evidence>
<feature type="domain" description="Cadherin" evidence="16">
    <location>
        <begin position="31"/>
        <end position="146"/>
    </location>
</feature>
<reference evidence="17 18" key="2">
    <citation type="submission" date="2019-01" db="EMBL/GenBank/DDBJ databases">
        <title>A chromosome length genome reference of the Java medaka (oryzias javanicus).</title>
        <authorList>
            <person name="Herpin A."/>
            <person name="Takehana Y."/>
            <person name="Naruse K."/>
            <person name="Ansai S."/>
            <person name="Kawaguchi M."/>
        </authorList>
    </citation>
    <scope>NUCLEOTIDE SEQUENCE [LARGE SCALE GENOMIC DNA]</scope>
    <source>
        <strain evidence="17">RS831</strain>
        <tissue evidence="17">Whole body</tissue>
    </source>
</reference>
<dbReference type="FunFam" id="2.60.40.60:FF:000016">
    <property type="entry name" value="Protocadherin 9"/>
    <property type="match status" value="1"/>
</dbReference>
<dbReference type="GO" id="GO:0005509">
    <property type="term" value="F:calcium ion binding"/>
    <property type="evidence" value="ECO:0007669"/>
    <property type="project" value="UniProtKB-UniRule"/>
</dbReference>
<keyword evidence="7 12" id="KW-0106">Calcium</keyword>
<keyword evidence="11" id="KW-0325">Glycoprotein</keyword>
<dbReference type="InterPro" id="IPR050174">
    <property type="entry name" value="Protocadherin/Cadherin-CA"/>
</dbReference>
<dbReference type="InterPro" id="IPR020894">
    <property type="entry name" value="Cadherin_CS"/>
</dbReference>
<keyword evidence="3" id="KW-0597">Phosphoprotein</keyword>
<evidence type="ECO:0000313" key="18">
    <source>
        <dbReference type="Proteomes" id="UP000283210"/>
    </source>
</evidence>
<evidence type="ECO:0000256" key="10">
    <source>
        <dbReference type="ARBA" id="ARBA00023136"/>
    </source>
</evidence>
<reference evidence="17 18" key="1">
    <citation type="submission" date="2018-11" db="EMBL/GenBank/DDBJ databases">
        <authorList>
            <person name="Lopez-Roques C."/>
            <person name="Donnadieu C."/>
            <person name="Bouchez O."/>
            <person name="Klopp C."/>
            <person name="Cabau C."/>
            <person name="Zahm M."/>
        </authorList>
    </citation>
    <scope>NUCLEOTIDE SEQUENCE [LARGE SCALE GENOMIC DNA]</scope>
    <source>
        <strain evidence="17">RS831</strain>
        <tissue evidence="17">Whole body</tissue>
    </source>
</reference>
<feature type="region of interest" description="Disordered" evidence="13">
    <location>
        <begin position="1210"/>
        <end position="1354"/>
    </location>
</feature>
<keyword evidence="10 14" id="KW-0472">Membrane</keyword>
<feature type="chain" id="PRO_5019049091" description="Cadherin domain-containing protein" evidence="15">
    <location>
        <begin position="34"/>
        <end position="1368"/>
    </location>
</feature>
<keyword evidence="5 15" id="KW-0732">Signal</keyword>
<dbReference type="OrthoDB" id="6252479at2759"/>
<name>A0A437DP71_ORYJA</name>
<keyword evidence="4 14" id="KW-0812">Transmembrane</keyword>
<feature type="domain" description="Cadherin" evidence="16">
    <location>
        <begin position="771"/>
        <end position="872"/>
    </location>
</feature>
<dbReference type="Pfam" id="PF08374">
    <property type="entry name" value="Protocadherin"/>
    <property type="match status" value="1"/>
</dbReference>
<dbReference type="PRINTS" id="PR00205">
    <property type="entry name" value="CADHERIN"/>
</dbReference>
<keyword evidence="9 14" id="KW-1133">Transmembrane helix</keyword>
<evidence type="ECO:0000256" key="8">
    <source>
        <dbReference type="ARBA" id="ARBA00022889"/>
    </source>
</evidence>
<dbReference type="SUPFAM" id="SSF49313">
    <property type="entry name" value="Cadherin-like"/>
    <property type="match status" value="7"/>
</dbReference>
<dbReference type="PROSITE" id="PS50268">
    <property type="entry name" value="CADHERIN_2"/>
    <property type="match status" value="7"/>
</dbReference>
<dbReference type="FunFam" id="2.60.40.60:FF:000005">
    <property type="entry name" value="Protocadherin 9"/>
    <property type="match status" value="2"/>
</dbReference>
<evidence type="ECO:0000256" key="3">
    <source>
        <dbReference type="ARBA" id="ARBA00022553"/>
    </source>
</evidence>
<dbReference type="PANTHER" id="PTHR24028:SF261">
    <property type="entry name" value="PROTOCADHERIN 7A"/>
    <property type="match status" value="1"/>
</dbReference>
<dbReference type="Pfam" id="PF00028">
    <property type="entry name" value="Cadherin"/>
    <property type="match status" value="5"/>
</dbReference>
<gene>
    <name evidence="17" type="ORF">OJAV_G00007480</name>
</gene>
<feature type="domain" description="Cadherin" evidence="16">
    <location>
        <begin position="417"/>
        <end position="529"/>
    </location>
</feature>
<keyword evidence="6" id="KW-0677">Repeat</keyword>
<dbReference type="GO" id="GO:0005886">
    <property type="term" value="C:plasma membrane"/>
    <property type="evidence" value="ECO:0007669"/>
    <property type="project" value="UniProtKB-SubCell"/>
</dbReference>
<keyword evidence="8" id="KW-0130">Cell adhesion</keyword>
<proteinExistence type="predicted"/>
<evidence type="ECO:0000259" key="16">
    <source>
        <dbReference type="PROSITE" id="PS50268"/>
    </source>
</evidence>
<feature type="domain" description="Cadherin" evidence="16">
    <location>
        <begin position="294"/>
        <end position="400"/>
    </location>
</feature>
<evidence type="ECO:0000256" key="1">
    <source>
        <dbReference type="ARBA" id="ARBA00004251"/>
    </source>
</evidence>
<evidence type="ECO:0000256" key="5">
    <source>
        <dbReference type="ARBA" id="ARBA00022729"/>
    </source>
</evidence>
<feature type="domain" description="Cadherin" evidence="16">
    <location>
        <begin position="530"/>
        <end position="633"/>
    </location>
</feature>
<evidence type="ECO:0000256" key="11">
    <source>
        <dbReference type="ARBA" id="ARBA00023180"/>
    </source>
</evidence>
<organism evidence="17 18">
    <name type="scientific">Oryzias javanicus</name>
    <name type="common">Javanese ricefish</name>
    <name type="synonym">Aplocheilus javanicus</name>
    <dbReference type="NCBI Taxonomy" id="123683"/>
    <lineage>
        <taxon>Eukaryota</taxon>
        <taxon>Metazoa</taxon>
        <taxon>Chordata</taxon>
        <taxon>Craniata</taxon>
        <taxon>Vertebrata</taxon>
        <taxon>Euteleostomi</taxon>
        <taxon>Actinopterygii</taxon>
        <taxon>Neopterygii</taxon>
        <taxon>Teleostei</taxon>
        <taxon>Neoteleostei</taxon>
        <taxon>Acanthomorphata</taxon>
        <taxon>Ovalentaria</taxon>
        <taxon>Atherinomorphae</taxon>
        <taxon>Beloniformes</taxon>
        <taxon>Adrianichthyidae</taxon>
        <taxon>Oryziinae</taxon>
        <taxon>Oryzias</taxon>
    </lineage>
</organism>
<feature type="compositionally biased region" description="Gly residues" evidence="13">
    <location>
        <begin position="964"/>
        <end position="973"/>
    </location>
</feature>
<feature type="region of interest" description="Disordered" evidence="13">
    <location>
        <begin position="1013"/>
        <end position="1107"/>
    </location>
</feature>
<dbReference type="InterPro" id="IPR013585">
    <property type="entry name" value="Protocadherin"/>
</dbReference>
<accession>A0A437DP71</accession>
<dbReference type="InterPro" id="IPR013164">
    <property type="entry name" value="Cadherin_N"/>
</dbReference>
<dbReference type="FunFam" id="2.60.40.60:FF:000028">
    <property type="entry name" value="Protocadherin 1"/>
    <property type="match status" value="1"/>
</dbReference>
<feature type="region of interest" description="Disordered" evidence="13">
    <location>
        <begin position="1130"/>
        <end position="1198"/>
    </location>
</feature>
<keyword evidence="2" id="KW-1003">Cell membrane</keyword>
<feature type="domain" description="Cadherin" evidence="16">
    <location>
        <begin position="634"/>
        <end position="752"/>
    </location>
</feature>
<feature type="compositionally biased region" description="Basic and acidic residues" evidence="13">
    <location>
        <begin position="1293"/>
        <end position="1305"/>
    </location>
</feature>
<dbReference type="PANTHER" id="PTHR24028">
    <property type="entry name" value="CADHERIN-87A"/>
    <property type="match status" value="1"/>
</dbReference>
<dbReference type="SMART" id="SM00112">
    <property type="entry name" value="CA"/>
    <property type="match status" value="7"/>
</dbReference>
<dbReference type="GO" id="GO:0007156">
    <property type="term" value="P:homophilic cell adhesion via plasma membrane adhesion molecules"/>
    <property type="evidence" value="ECO:0007669"/>
    <property type="project" value="InterPro"/>
</dbReference>
<dbReference type="CDD" id="cd11304">
    <property type="entry name" value="Cadherin_repeat"/>
    <property type="match status" value="7"/>
</dbReference>
<feature type="domain" description="Cadherin" evidence="16">
    <location>
        <begin position="147"/>
        <end position="293"/>
    </location>
</feature>
<evidence type="ECO:0000256" key="2">
    <source>
        <dbReference type="ARBA" id="ARBA00022475"/>
    </source>
</evidence>
<evidence type="ECO:0000256" key="15">
    <source>
        <dbReference type="SAM" id="SignalP"/>
    </source>
</evidence>
<dbReference type="PROSITE" id="PS00232">
    <property type="entry name" value="CADHERIN_1"/>
    <property type="match status" value="6"/>
</dbReference>
<sequence>MQRLGAVHSSAAQALCLVVLLLQLLTQLPVADSALRYRVAEEGPPDVKIGNVAVDLGLKAGTGSEDVTFALESGSEYFKIDNVTGELTTGPRRIDREKLPQCQMIFDENECFLDFEVSVIGPLQSWVDLLEGRVVITDINDNTPSFSSPVLQLSVEENRPIGTLYLLPTATDRDFGRNGIDRYELVQDNGAGSSSAKRTAGGNPITRVDGLDRRGRSGDNGGGARSSVFELQVADIPDGEKQPQLIVKGILDREQKDSYELILRVRDGGNPPRSSQALLRVSITDVNDNGPQFERSTYEAEITENAPPGTPVLQVRASDRDIGVNGQVEYVFGAATESVRRVLRLDEATGWLSVLHRIDREDVTQFRFTVTARDRGQPPRTDRTTVVLSVRDENDNVPVVDIRKIGRILVRDGAALVPENVLVDTPVALVQVSDRDQGENGAVTCTVVGDVPFTLKPAGETVLPPLPADEALDKNKKKYFLHTSALLDYEATKEYSVTIVAVDSGSPSLSSNSSLMVRVVDINDHAPAFAQSVVEVHFAENNSPGERVVTVVATDADSGKNAEVVYILDPASNSPFYIDADNGDIRASEALDREQRDRYELKVIAKDKGIPPLQGTATVVVQVTDRNDNAPKFVQEIFTFYVKENLLANSPVGMVTVTDADEGENAELSLFIEMDGVDTKKVEGADSEKEQQELFSIENNTGTIFSSASFDREKLSTYTFRVRAVDGGEPRKTATATVSLFVTDENDNAPEITSPANESYTLLPPASSARTIVRTVTATDLDSGQNADLRYALVGGNPFRLFEIGNTNGVITLAEPLERRHKGLHRLVVRVNDSGIPSLCATTLVHVFINESLANATLVDAQVARSLMAPLTLDIAGDPDSERALGKQPLSVAIGVLAGAAAVILVILLVVTARQCGAQGKNGYEAGKKEPEEDFFSPSGAQPQASRGGGSDRGRKPRRDKRSGGGGAAGGGTKSDRSHYSGIVTVNGLRHHVNDDDEEDLSSASERLAARYCTVDGDPGSPRMGGGRRHQSSPDFARHYKSSSPLPAVNLQPHSPPAEGKKHQAVQELPPSNTFVGSGGCVGSAGSSSSSSGASGNADAMSLGSDQCSEYGCQTGNKYSKQGTLRRVTFSVVTQPQDGGCYDSGLEDSETPSSKSSSGPRLGALPLPEEGYERTTPEGSVGEEEHVENDARQLPDVALTGKCTRECDEFGHSDTCWMPVRPSPRQRQRHGSDPPRLSTFAPGDDNNNLRGNNHESDSESAGSAGSSEPGVVVGGEGQRLPLANGDPLGTLGRGDRNRNMGDHNRNLLNRKMTSASYDTFSSAGLGRRQPEEEGGEGQKPAEVIPLTRTGGDYKTTSCLTLSRREVYL</sequence>
<dbReference type="Pfam" id="PF08266">
    <property type="entry name" value="Cadherin_2"/>
    <property type="match status" value="1"/>
</dbReference>
<dbReference type="InterPro" id="IPR002126">
    <property type="entry name" value="Cadherin-like_dom"/>
</dbReference>
<feature type="compositionally biased region" description="Low complexity" evidence="13">
    <location>
        <begin position="1084"/>
        <end position="1096"/>
    </location>
</feature>
<dbReference type="OMA" id="EMTENAP"/>
<feature type="compositionally biased region" description="Low complexity" evidence="13">
    <location>
        <begin position="1259"/>
        <end position="1271"/>
    </location>
</feature>
<evidence type="ECO:0000256" key="4">
    <source>
        <dbReference type="ARBA" id="ARBA00022692"/>
    </source>
</evidence>
<evidence type="ECO:0000313" key="17">
    <source>
        <dbReference type="EMBL" id="RVE76422.1"/>
    </source>
</evidence>
<dbReference type="EMBL" id="CM012437">
    <property type="protein sequence ID" value="RVE76422.1"/>
    <property type="molecule type" value="Genomic_DNA"/>
</dbReference>
<dbReference type="InterPro" id="IPR015919">
    <property type="entry name" value="Cadherin-like_sf"/>
</dbReference>
<evidence type="ECO:0000256" key="6">
    <source>
        <dbReference type="ARBA" id="ARBA00022737"/>
    </source>
</evidence>
<feature type="region of interest" description="Disordered" evidence="13">
    <location>
        <begin position="920"/>
        <end position="980"/>
    </location>
</feature>
<dbReference type="FunFam" id="2.60.40.60:FF:000043">
    <property type="entry name" value="Protocadherin 1"/>
    <property type="match status" value="1"/>
</dbReference>
<feature type="signal peptide" evidence="15">
    <location>
        <begin position="1"/>
        <end position="33"/>
    </location>
</feature>
<evidence type="ECO:0000256" key="9">
    <source>
        <dbReference type="ARBA" id="ARBA00022989"/>
    </source>
</evidence>
<dbReference type="Proteomes" id="UP000283210">
    <property type="component" value="Chromosome 1"/>
</dbReference>
<dbReference type="Gene3D" id="2.60.40.60">
    <property type="entry name" value="Cadherins"/>
    <property type="match status" value="7"/>
</dbReference>
<feature type="region of interest" description="Disordered" evidence="13">
    <location>
        <begin position="188"/>
        <end position="225"/>
    </location>
</feature>
<evidence type="ECO:0000256" key="7">
    <source>
        <dbReference type="ARBA" id="ARBA00022837"/>
    </source>
</evidence>